<reference evidence="2 3" key="1">
    <citation type="submission" date="2020-02" db="EMBL/GenBank/DDBJ databases">
        <title>Plant-Promoting Endophytic Bacterium Rhizobium oryzihabitans sp. nov., Isolated from the Root of Rice.</title>
        <authorList>
            <person name="zhao J."/>
            <person name="Zhang G."/>
        </authorList>
    </citation>
    <scope>NUCLEOTIDE SEQUENCE [LARGE SCALE GENOMIC DNA]</scope>
    <source>
        <strain evidence="2 3">M15</strain>
    </source>
</reference>
<dbReference type="SUPFAM" id="SSF53474">
    <property type="entry name" value="alpha/beta-Hydrolases"/>
    <property type="match status" value="1"/>
</dbReference>
<accession>A0A7L5BNH2</accession>
<dbReference type="InterPro" id="IPR029058">
    <property type="entry name" value="AB_hydrolase_fold"/>
</dbReference>
<keyword evidence="3" id="KW-1185">Reference proteome</keyword>
<dbReference type="PRINTS" id="PR00111">
    <property type="entry name" value="ABHYDROLASE"/>
</dbReference>
<dbReference type="Gene3D" id="3.40.50.1820">
    <property type="entry name" value="alpha/beta hydrolase"/>
    <property type="match status" value="1"/>
</dbReference>
<dbReference type="EMBL" id="CP048635">
    <property type="protein sequence ID" value="QIB40474.1"/>
    <property type="molecule type" value="Genomic_DNA"/>
</dbReference>
<dbReference type="PANTHER" id="PTHR43798">
    <property type="entry name" value="MONOACYLGLYCEROL LIPASE"/>
    <property type="match status" value="1"/>
</dbReference>
<dbReference type="AlphaFoldDB" id="A0A7L5BNH2"/>
<evidence type="ECO:0000313" key="3">
    <source>
        <dbReference type="Proteomes" id="UP000464865"/>
    </source>
</evidence>
<keyword evidence="2" id="KW-0378">Hydrolase</keyword>
<feature type="domain" description="AB hydrolase-1" evidence="1">
    <location>
        <begin position="67"/>
        <end position="302"/>
    </location>
</feature>
<dbReference type="PRINTS" id="PR00412">
    <property type="entry name" value="EPOXHYDRLASE"/>
</dbReference>
<dbReference type="InterPro" id="IPR050266">
    <property type="entry name" value="AB_hydrolase_sf"/>
</dbReference>
<dbReference type="GO" id="GO:0016787">
    <property type="term" value="F:hydrolase activity"/>
    <property type="evidence" value="ECO:0007669"/>
    <property type="project" value="UniProtKB-KW"/>
</dbReference>
<name>A0A7L5BNH2_9HYPH</name>
<dbReference type="InterPro" id="IPR000073">
    <property type="entry name" value="AB_hydrolase_1"/>
</dbReference>
<sequence>MKDMVDRRMAHRFLPLAFTLVFGALFPLSATQATTSEKEHIVPVRIDVGGYKLNSVLFEPGKSADLPPILFIHGASASLYDPMYSFLTKLRGRAQLLFVDRPGHGNSDIGGKGNILPDGQADAIALLMKKRGIPRAIVVGHSFGGAIAAALAVRHPDMVTGLVFLSPAVYPWEGGIAWYYTAANAPFTGPLFSTFIAPPAGLLALDQATRGVFAPNSRPADYVEATHAVAALRPKAFRHNAQEVAALNEWARGASSDYRRIKAPTVIITGDTDTIVSPEVHSRHLARDIRGSTLIVVHNLGHKSDYVASDLAIAAIEKVAGRPSDLKTAQRAVERRIENDRGS</sequence>
<organism evidence="2 3">
    <name type="scientific">Rhizobium oryzihabitans</name>
    <dbReference type="NCBI Taxonomy" id="2267833"/>
    <lineage>
        <taxon>Bacteria</taxon>
        <taxon>Pseudomonadati</taxon>
        <taxon>Pseudomonadota</taxon>
        <taxon>Alphaproteobacteria</taxon>
        <taxon>Hyphomicrobiales</taxon>
        <taxon>Rhizobiaceae</taxon>
        <taxon>Rhizobium/Agrobacterium group</taxon>
        <taxon>Rhizobium</taxon>
    </lineage>
</organism>
<gene>
    <name evidence="2" type="ORF">G3A56_21650</name>
</gene>
<dbReference type="KEGG" id="roy:G3A56_21650"/>
<proteinExistence type="predicted"/>
<dbReference type="InterPro" id="IPR000639">
    <property type="entry name" value="Epox_hydrolase-like"/>
</dbReference>
<dbReference type="Pfam" id="PF00561">
    <property type="entry name" value="Abhydrolase_1"/>
    <property type="match status" value="1"/>
</dbReference>
<dbReference type="Proteomes" id="UP000464865">
    <property type="component" value="Chromosome M15-12"/>
</dbReference>
<protein>
    <submittedName>
        <fullName evidence="2">Alpha/beta hydrolase</fullName>
    </submittedName>
</protein>
<evidence type="ECO:0000313" key="2">
    <source>
        <dbReference type="EMBL" id="QIB40474.1"/>
    </source>
</evidence>
<evidence type="ECO:0000259" key="1">
    <source>
        <dbReference type="Pfam" id="PF00561"/>
    </source>
</evidence>